<dbReference type="Proteomes" id="UP000570361">
    <property type="component" value="Unassembled WGS sequence"/>
</dbReference>
<dbReference type="EMBL" id="JACHXK010000020">
    <property type="protein sequence ID" value="MBB3113614.1"/>
    <property type="molecule type" value="Genomic_DNA"/>
</dbReference>
<evidence type="ECO:0000313" key="3">
    <source>
        <dbReference type="Proteomes" id="UP000570361"/>
    </source>
</evidence>
<dbReference type="RefSeq" id="WP_183603687.1">
    <property type="nucleotide sequence ID" value="NZ_JACHXK010000020.1"/>
</dbReference>
<feature type="domain" description="Helix-turn-helix" evidence="1">
    <location>
        <begin position="7"/>
        <end position="55"/>
    </location>
</feature>
<protein>
    <submittedName>
        <fullName evidence="2">Excisionase family DNA binding protein</fullName>
    </submittedName>
</protein>
<dbReference type="AlphaFoldDB" id="A0A7W5B397"/>
<gene>
    <name evidence="2" type="ORF">FHS18_005727</name>
</gene>
<reference evidence="2 3" key="1">
    <citation type="submission" date="2020-08" db="EMBL/GenBank/DDBJ databases">
        <title>Genomic Encyclopedia of Type Strains, Phase III (KMG-III): the genomes of soil and plant-associated and newly described type strains.</title>
        <authorList>
            <person name="Whitman W."/>
        </authorList>
    </citation>
    <scope>NUCLEOTIDE SEQUENCE [LARGE SCALE GENOMIC DNA]</scope>
    <source>
        <strain evidence="2 3">CECT 5862</strain>
    </source>
</reference>
<name>A0A7W5B397_9BACL</name>
<keyword evidence="3" id="KW-1185">Reference proteome</keyword>
<evidence type="ECO:0000313" key="2">
    <source>
        <dbReference type="EMBL" id="MBB3113614.1"/>
    </source>
</evidence>
<sequence>MNPLDEVLTAGEAADHLKVTRRQITRLCQSNKLIFREASGGYFLILKSSVIEYEEHRKKREN</sequence>
<organism evidence="2 3">
    <name type="scientific">Paenibacillus phyllosphaerae</name>
    <dbReference type="NCBI Taxonomy" id="274593"/>
    <lineage>
        <taxon>Bacteria</taxon>
        <taxon>Bacillati</taxon>
        <taxon>Bacillota</taxon>
        <taxon>Bacilli</taxon>
        <taxon>Bacillales</taxon>
        <taxon>Paenibacillaceae</taxon>
        <taxon>Paenibacillus</taxon>
    </lineage>
</organism>
<proteinExistence type="predicted"/>
<accession>A0A7W5B397</accession>
<dbReference type="InterPro" id="IPR041657">
    <property type="entry name" value="HTH_17"/>
</dbReference>
<comment type="caution">
    <text evidence="2">The sequence shown here is derived from an EMBL/GenBank/DDBJ whole genome shotgun (WGS) entry which is preliminary data.</text>
</comment>
<evidence type="ECO:0000259" key="1">
    <source>
        <dbReference type="Pfam" id="PF12728"/>
    </source>
</evidence>
<dbReference type="Pfam" id="PF12728">
    <property type="entry name" value="HTH_17"/>
    <property type="match status" value="1"/>
</dbReference>